<keyword evidence="1" id="KW-0233">DNA recombination</keyword>
<dbReference type="EMBL" id="NAEP01000059">
    <property type="protein sequence ID" value="PDQ34206.1"/>
    <property type="molecule type" value="Genomic_DNA"/>
</dbReference>
<dbReference type="GO" id="GO:0015074">
    <property type="term" value="P:DNA integration"/>
    <property type="evidence" value="ECO:0007669"/>
    <property type="project" value="InterPro"/>
</dbReference>
<dbReference type="Pfam" id="PF00589">
    <property type="entry name" value="Phage_integrase"/>
    <property type="match status" value="1"/>
</dbReference>
<feature type="domain" description="Tyr recombinase" evidence="3">
    <location>
        <begin position="1"/>
        <end position="110"/>
    </location>
</feature>
<dbReference type="AlphaFoldDB" id="A0A2A6FNN5"/>
<evidence type="ECO:0000313" key="5">
    <source>
        <dbReference type="Proteomes" id="UP000219994"/>
    </source>
</evidence>
<feature type="region of interest" description="Disordered" evidence="2">
    <location>
        <begin position="1"/>
        <end position="59"/>
    </location>
</feature>
<feature type="region of interest" description="Disordered" evidence="2">
    <location>
        <begin position="129"/>
        <end position="151"/>
    </location>
</feature>
<organism evidence="4 5">
    <name type="scientific">Candidatus Lumbricidiphila eiseniae</name>
    <dbReference type="NCBI Taxonomy" id="1969409"/>
    <lineage>
        <taxon>Bacteria</taxon>
        <taxon>Bacillati</taxon>
        <taxon>Actinomycetota</taxon>
        <taxon>Actinomycetes</taxon>
        <taxon>Micrococcales</taxon>
        <taxon>Microbacteriaceae</taxon>
        <taxon>Candidatus Lumbricidiphila</taxon>
    </lineage>
</organism>
<dbReference type="PROSITE" id="PS51898">
    <property type="entry name" value="TYR_RECOMBINASE"/>
    <property type="match status" value="1"/>
</dbReference>
<dbReference type="InterPro" id="IPR013762">
    <property type="entry name" value="Integrase-like_cat_sf"/>
</dbReference>
<dbReference type="InterPro" id="IPR011010">
    <property type="entry name" value="DNA_brk_join_enz"/>
</dbReference>
<evidence type="ECO:0000256" key="1">
    <source>
        <dbReference type="ARBA" id="ARBA00023172"/>
    </source>
</evidence>
<dbReference type="Gene3D" id="1.10.443.10">
    <property type="entry name" value="Intergrase catalytic core"/>
    <property type="match status" value="1"/>
</dbReference>
<protein>
    <recommendedName>
        <fullName evidence="3">Tyr recombinase domain-containing protein</fullName>
    </recommendedName>
</protein>
<proteinExistence type="predicted"/>
<accession>A0A2A6FNN5</accession>
<dbReference type="GO" id="GO:0006310">
    <property type="term" value="P:DNA recombination"/>
    <property type="evidence" value="ECO:0007669"/>
    <property type="project" value="UniProtKB-KW"/>
</dbReference>
<feature type="compositionally biased region" description="Low complexity" evidence="2">
    <location>
        <begin position="15"/>
        <end position="39"/>
    </location>
</feature>
<gene>
    <name evidence="4" type="ORF">B5766_12180</name>
</gene>
<dbReference type="SUPFAM" id="SSF56349">
    <property type="entry name" value="DNA breaking-rejoining enzymes"/>
    <property type="match status" value="1"/>
</dbReference>
<sequence>MPAFPRRPRPTVPLPARRSAGRPSTAAPRPPSRGARPRPLSLHGRRHASAAARPGRGRTLHDLRHTAACERLIKGVPLTTVQAWLGHGSIQITARYLHHLGDFADRAALDVLNNAASKTLSERARKLPDLGNFGAEAARRSAPDRGRGLGR</sequence>
<dbReference type="InterPro" id="IPR002104">
    <property type="entry name" value="Integrase_catalytic"/>
</dbReference>
<evidence type="ECO:0000259" key="3">
    <source>
        <dbReference type="PROSITE" id="PS51898"/>
    </source>
</evidence>
<reference evidence="5" key="1">
    <citation type="submission" date="2017-03" db="EMBL/GenBank/DDBJ databases">
        <authorList>
            <person name="Lund M.B."/>
        </authorList>
    </citation>
    <scope>NUCLEOTIDE SEQUENCE [LARGE SCALE GENOMIC DNA]</scope>
</reference>
<feature type="compositionally biased region" description="Basic and acidic residues" evidence="2">
    <location>
        <begin position="137"/>
        <end position="151"/>
    </location>
</feature>
<dbReference type="Proteomes" id="UP000219994">
    <property type="component" value="Unassembled WGS sequence"/>
</dbReference>
<comment type="caution">
    <text evidence="4">The sequence shown here is derived from an EMBL/GenBank/DDBJ whole genome shotgun (WGS) entry which is preliminary data.</text>
</comment>
<evidence type="ECO:0000313" key="4">
    <source>
        <dbReference type="EMBL" id="PDQ34206.1"/>
    </source>
</evidence>
<dbReference type="GO" id="GO:0003677">
    <property type="term" value="F:DNA binding"/>
    <property type="evidence" value="ECO:0007669"/>
    <property type="project" value="InterPro"/>
</dbReference>
<name>A0A2A6FNN5_9MICO</name>
<evidence type="ECO:0000256" key="2">
    <source>
        <dbReference type="SAM" id="MobiDB-lite"/>
    </source>
</evidence>